<keyword evidence="10" id="KW-0175">Coiled coil</keyword>
<dbReference type="InterPro" id="IPR006691">
    <property type="entry name" value="GyrA/parC_rep"/>
</dbReference>
<dbReference type="PANTHER" id="PTHR43493">
    <property type="entry name" value="DNA GYRASE/TOPOISOMERASE SUBUNIT A"/>
    <property type="match status" value="1"/>
</dbReference>
<dbReference type="Pfam" id="PF03989">
    <property type="entry name" value="DNA_gyraseA_C"/>
    <property type="match status" value="6"/>
</dbReference>
<evidence type="ECO:0000256" key="5">
    <source>
        <dbReference type="ARBA" id="ARBA00023029"/>
    </source>
</evidence>
<feature type="short sequence motif" description="GyrA-box" evidence="8">
    <location>
        <begin position="527"/>
        <end position="533"/>
    </location>
</feature>
<comment type="catalytic activity">
    <reaction evidence="1 8 9">
        <text>ATP-dependent breakage, passage and rejoining of double-stranded DNA.</text>
        <dbReference type="EC" id="5.6.2.2"/>
    </reaction>
</comment>
<dbReference type="Proteomes" id="UP000658131">
    <property type="component" value="Unassembled WGS sequence"/>
</dbReference>
<dbReference type="Gene3D" id="3.30.1360.40">
    <property type="match status" value="1"/>
</dbReference>
<feature type="region of interest" description="Disordered" evidence="11">
    <location>
        <begin position="802"/>
        <end position="834"/>
    </location>
</feature>
<keyword evidence="7 8" id="KW-0413">Isomerase</keyword>
<feature type="active site" description="O-(5'-phospho-DNA)-tyrosine intermediate" evidence="8 9">
    <location>
        <position position="123"/>
    </location>
</feature>
<evidence type="ECO:0000313" key="14">
    <source>
        <dbReference type="Proteomes" id="UP000658131"/>
    </source>
</evidence>
<evidence type="ECO:0000256" key="11">
    <source>
        <dbReference type="SAM" id="MobiDB-lite"/>
    </source>
</evidence>
<evidence type="ECO:0000259" key="12">
    <source>
        <dbReference type="PROSITE" id="PS52040"/>
    </source>
</evidence>
<dbReference type="SUPFAM" id="SSF56719">
    <property type="entry name" value="Type II DNA topoisomerase"/>
    <property type="match status" value="1"/>
</dbReference>
<comment type="similarity">
    <text evidence="2 8">Belongs to the type II topoisomerase GyrA/ParC subunit family.</text>
</comment>
<dbReference type="Gene3D" id="2.120.10.90">
    <property type="entry name" value="DNA gyrase/topoisomerase IV, subunit A, C-terminal"/>
    <property type="match status" value="1"/>
</dbReference>
<evidence type="ECO:0000256" key="10">
    <source>
        <dbReference type="SAM" id="Coils"/>
    </source>
</evidence>
<reference evidence="13 14" key="1">
    <citation type="submission" date="2020-08" db="EMBL/GenBank/DDBJ databases">
        <title>Genome public.</title>
        <authorList>
            <person name="Liu C."/>
            <person name="Sun Q."/>
        </authorList>
    </citation>
    <scope>NUCLEOTIDE SEQUENCE [LARGE SCALE GENOMIC DNA]</scope>
    <source>
        <strain evidence="13 14">BX1</strain>
    </source>
</reference>
<comment type="subunit">
    <text evidence="8">Heterotetramer, composed of two GyrA and two GyrB chains. In the heterotetramer, GyrA contains the active site tyrosine that forms a transient covalent intermediate with DNA, while GyrB binds cofactors and catalyzes ATP hydrolysis.</text>
</comment>
<accession>A0ABR7NKH9</accession>
<feature type="compositionally biased region" description="Acidic residues" evidence="11">
    <location>
        <begin position="809"/>
        <end position="834"/>
    </location>
</feature>
<dbReference type="InterPro" id="IPR013757">
    <property type="entry name" value="Topo_IIA_A_a_sf"/>
</dbReference>
<dbReference type="InterPro" id="IPR050220">
    <property type="entry name" value="Type_II_DNA_Topoisomerases"/>
</dbReference>
<gene>
    <name evidence="8 13" type="primary">gyrA</name>
    <name evidence="13" type="ORF">H8717_10945</name>
</gene>
<feature type="coiled-coil region" evidence="10">
    <location>
        <begin position="438"/>
        <end position="465"/>
    </location>
</feature>
<comment type="subcellular location">
    <subcellularLocation>
        <location evidence="8">Cytoplasm</location>
    </subcellularLocation>
</comment>
<feature type="domain" description="Topo IIA-type catalytic" evidence="12">
    <location>
        <begin position="35"/>
        <end position="500"/>
    </location>
</feature>
<evidence type="ECO:0000256" key="7">
    <source>
        <dbReference type="ARBA" id="ARBA00023235"/>
    </source>
</evidence>
<evidence type="ECO:0000313" key="13">
    <source>
        <dbReference type="EMBL" id="MBC8576918.1"/>
    </source>
</evidence>
<dbReference type="InterPro" id="IPR002205">
    <property type="entry name" value="Topo_IIA_dom_A"/>
</dbReference>
<dbReference type="Gene3D" id="3.90.199.10">
    <property type="entry name" value="Topoisomerase II, domain 5"/>
    <property type="match status" value="1"/>
</dbReference>
<protein>
    <recommendedName>
        <fullName evidence="8">DNA gyrase subunit A</fullName>
        <ecNumber evidence="8">5.6.2.2</ecNumber>
    </recommendedName>
</protein>
<dbReference type="HAMAP" id="MF_01897">
    <property type="entry name" value="GyrA"/>
    <property type="match status" value="1"/>
</dbReference>
<dbReference type="NCBIfam" id="NF004043">
    <property type="entry name" value="PRK05560.1"/>
    <property type="match status" value="1"/>
</dbReference>
<dbReference type="EC" id="5.6.2.2" evidence="8"/>
<name>A0ABR7NKH9_9FIRM</name>
<proteinExistence type="inferred from homology"/>
<dbReference type="PANTHER" id="PTHR43493:SF5">
    <property type="entry name" value="DNA GYRASE SUBUNIT A, CHLOROPLASTIC_MITOCHONDRIAL"/>
    <property type="match status" value="1"/>
</dbReference>
<dbReference type="SMART" id="SM00434">
    <property type="entry name" value="TOP4c"/>
    <property type="match status" value="1"/>
</dbReference>
<dbReference type="InterPro" id="IPR005743">
    <property type="entry name" value="GyrA"/>
</dbReference>
<dbReference type="InterPro" id="IPR035516">
    <property type="entry name" value="Gyrase/topoIV_suA_C"/>
</dbReference>
<keyword evidence="3 8" id="KW-0547">Nucleotide-binding</keyword>
<dbReference type="SUPFAM" id="SSF101904">
    <property type="entry name" value="GyrA/ParC C-terminal domain-like"/>
    <property type="match status" value="1"/>
</dbReference>
<dbReference type="PROSITE" id="PS52040">
    <property type="entry name" value="TOPO_IIA"/>
    <property type="match status" value="1"/>
</dbReference>
<dbReference type="InterPro" id="IPR013758">
    <property type="entry name" value="Topo_IIA_A/C_ab"/>
</dbReference>
<keyword evidence="4 8" id="KW-0067">ATP-binding</keyword>
<organism evidence="13 14">
    <name type="scientific">Yanshouia hominis</name>
    <dbReference type="NCBI Taxonomy" id="2763673"/>
    <lineage>
        <taxon>Bacteria</taxon>
        <taxon>Bacillati</taxon>
        <taxon>Bacillota</taxon>
        <taxon>Clostridia</taxon>
        <taxon>Eubacteriales</taxon>
        <taxon>Oscillospiraceae</taxon>
        <taxon>Yanshouia</taxon>
    </lineage>
</organism>
<dbReference type="RefSeq" id="WP_262400392.1">
    <property type="nucleotide sequence ID" value="NZ_JACRTB010000017.1"/>
</dbReference>
<dbReference type="NCBIfam" id="TIGR01063">
    <property type="entry name" value="gyrA"/>
    <property type="match status" value="1"/>
</dbReference>
<dbReference type="InterPro" id="IPR013760">
    <property type="entry name" value="Topo_IIA-like_dom_sf"/>
</dbReference>
<keyword evidence="6 8" id="KW-0238">DNA-binding</keyword>
<keyword evidence="8" id="KW-0963">Cytoplasm</keyword>
<dbReference type="Gene3D" id="1.10.268.10">
    <property type="entry name" value="Topoisomerase, domain 3"/>
    <property type="match status" value="1"/>
</dbReference>
<dbReference type="Pfam" id="PF00521">
    <property type="entry name" value="DNA_topoisoIV"/>
    <property type="match status" value="1"/>
</dbReference>
<keyword evidence="14" id="KW-1185">Reference proteome</keyword>
<comment type="function">
    <text evidence="8">A type II topoisomerase that negatively supercoils closed circular double-stranded (ds) DNA in an ATP-dependent manner to modulate DNA topology and maintain chromosomes in an underwound state. Negative supercoiling favors strand separation, and DNA replication, transcription, recombination and repair, all of which involve strand separation. Also able to catalyze the interconversion of other topological isomers of dsDNA rings, including catenanes and knotted rings. Type II topoisomerases break and join 2 DNA strands simultaneously in an ATP-dependent manner.</text>
</comment>
<dbReference type="NCBIfam" id="NF004044">
    <property type="entry name" value="PRK05561.1"/>
    <property type="match status" value="1"/>
</dbReference>
<dbReference type="CDD" id="cd00187">
    <property type="entry name" value="TOP4c"/>
    <property type="match status" value="1"/>
</dbReference>
<comment type="miscellaneous">
    <text evidence="8">Few gyrases are as efficient as E.coli at forming negative supercoils. Not all organisms have 2 type II topoisomerases; in organisms with a single type II topoisomerase this enzyme also has to decatenate newly replicated chromosomes.</text>
</comment>
<keyword evidence="5 8" id="KW-0799">Topoisomerase</keyword>
<sequence length="834" mass="92267">MDEMIQGRLVDVEIEKEMKESYLAYSMSVIVGRALPDVRDGLKPVHRRILYTMYEANNTPDNAYRKCAYTVGEVLGRFHPHGDASVYDALVRLAQDFSLRMPLVDGHGNFGSVDGDPAAAYRYTEARMSKAAMPLLTDIEKDTVDFMPNYDGRLKEPVVLPSRYPNLLVNGSTGIAVGMATNIPPHNLGEVIDAVCALIDNPDSTIEELMTHLPGPDFPTGGIIMGRSGIRAAYATGRGKITVRARTEIEEMHNGRERIVVTELPYGVNKARLIESIAELVKEKRVEQISDLRDESDRDGMRMVIELKRDANAAVVLNQLFSYTQLQDTFGVILLALAGGVPKVMSLKEILGHYIRFQEEIVVRRTRFDLKKAKERAHILEGLQRAVDIVDEIIAAIRATKGGIPEAKAAIIEQFGFDEPQAAAIVAFRIGQLAGLEIKKILDELADLEQKIANWEAILADEHRLLQIVKEEVTALGAKFSDRRRTEIQTVSGEVDIEDLIPETDCVITLTHYGYVKRQTTDTYRTQKRGGRGVTGMSRREEDFVTDLFICSTHDYIMFFTSRGRAYRMKGYEIAESSRSSKGINIVNLLPLEQGEKVTAAIKVGDFEAGQYLCMVTKNGVIKRTSLSAFKNIRKAGLIAISLDEGDELAWVRMTDGEDDLIIATRQGRAIRFNETEARGMGRSARGVRAIRLADDDQVVGMARVRPESCLLTVSESGQGRRSPVDDYPVRSRGGLGVLNYYVEKNGPVAGIKSVDSTDEVFLISDDGVIIRISAAEIAVQSRYGGGVRVMRLAEGSKIVTLARAPAEEQSDEEVSEDPQEDPQEEAGSGSEEE</sequence>
<evidence type="ECO:0000256" key="1">
    <source>
        <dbReference type="ARBA" id="ARBA00000185"/>
    </source>
</evidence>
<evidence type="ECO:0000256" key="9">
    <source>
        <dbReference type="PROSITE-ProRule" id="PRU01384"/>
    </source>
</evidence>
<evidence type="ECO:0000256" key="2">
    <source>
        <dbReference type="ARBA" id="ARBA00008263"/>
    </source>
</evidence>
<evidence type="ECO:0000256" key="8">
    <source>
        <dbReference type="HAMAP-Rule" id="MF_01897"/>
    </source>
</evidence>
<comment type="caution">
    <text evidence="13">The sequence shown here is derived from an EMBL/GenBank/DDBJ whole genome shotgun (WGS) entry which is preliminary data.</text>
</comment>
<evidence type="ECO:0000256" key="6">
    <source>
        <dbReference type="ARBA" id="ARBA00023125"/>
    </source>
</evidence>
<evidence type="ECO:0000256" key="4">
    <source>
        <dbReference type="ARBA" id="ARBA00022840"/>
    </source>
</evidence>
<dbReference type="EMBL" id="JACRTB010000017">
    <property type="protein sequence ID" value="MBC8576918.1"/>
    <property type="molecule type" value="Genomic_DNA"/>
</dbReference>
<evidence type="ECO:0000256" key="3">
    <source>
        <dbReference type="ARBA" id="ARBA00022741"/>
    </source>
</evidence>